<dbReference type="STRING" id="33528.ENSGAFP00000013459"/>
<dbReference type="EMBL" id="NHOQ01002872">
    <property type="protein sequence ID" value="PWA14092.1"/>
    <property type="molecule type" value="Genomic_DNA"/>
</dbReference>
<dbReference type="GO" id="GO:0046872">
    <property type="term" value="F:metal ion binding"/>
    <property type="evidence" value="ECO:0007669"/>
    <property type="project" value="UniProtKB-KW"/>
</dbReference>
<dbReference type="InterPro" id="IPR011051">
    <property type="entry name" value="RmlC_Cupin_sf"/>
</dbReference>
<accession>A0A315UUU3</accession>
<dbReference type="SUPFAM" id="SSF51182">
    <property type="entry name" value="RmlC-like cupins"/>
    <property type="match status" value="1"/>
</dbReference>
<evidence type="ECO:0008006" key="6">
    <source>
        <dbReference type="Google" id="ProtNLM"/>
    </source>
</evidence>
<sequence length="374" mass="41453">MMYEKMIGTMDRDLHRSLWIGDSGGELPSLGGHLTMVKESECPHDPRSYTVMGFLPLSLKVMGSSDWMVPISSSHRTRGGILDSRTEQRCETHGDNRRSRDSLVTVRFFFPTATRMPRDNKTALIQKIAKQAFITFKDCRSANNGDGSLVTDKFNELISLVTSVRAKDLKIIPPKNKPSSGAAAPLSPPVTYMHICETEVFSMGVFLLKAGTSIPLHDHPGMNGMLKVLYGKVNVRCLDKLENSLPVPPRLEPALAPLQTPVVWRSVLRSVAEYSENSGPCLLTPVRDNLHQIDAVDGPAAFLDILAPPYNPDDGRDCHYYRVLRSEAEPATDAKVDQEQLGDKKENEGWLLEIPQPEDFWCGGEPYPGPVVSI</sequence>
<dbReference type="GO" id="GO:0016702">
    <property type="term" value="F:oxidoreductase activity, acting on single donors with incorporation of molecular oxygen, incorporation of two atoms of oxygen"/>
    <property type="evidence" value="ECO:0007669"/>
    <property type="project" value="InterPro"/>
</dbReference>
<dbReference type="GO" id="GO:0005739">
    <property type="term" value="C:mitochondrion"/>
    <property type="evidence" value="ECO:0007669"/>
    <property type="project" value="TreeGrafter"/>
</dbReference>
<evidence type="ECO:0000256" key="3">
    <source>
        <dbReference type="ARBA" id="ARBA00023004"/>
    </source>
</evidence>
<keyword evidence="2" id="KW-0560">Oxidoreductase</keyword>
<name>A0A315UUU3_GAMAF</name>
<evidence type="ECO:0000256" key="1">
    <source>
        <dbReference type="ARBA" id="ARBA00022723"/>
    </source>
</evidence>
<protein>
    <recommendedName>
        <fullName evidence="6">2-aminoethanethiol dioxygenase</fullName>
    </recommendedName>
</protein>
<evidence type="ECO:0000313" key="4">
    <source>
        <dbReference type="EMBL" id="PWA14092.1"/>
    </source>
</evidence>
<dbReference type="PANTHER" id="PTHR22966">
    <property type="entry name" value="2-AMINOETHANETHIOL DIOXYGENASE"/>
    <property type="match status" value="1"/>
</dbReference>
<dbReference type="Pfam" id="PF07847">
    <property type="entry name" value="PCO_ADO"/>
    <property type="match status" value="1"/>
</dbReference>
<dbReference type="Proteomes" id="UP000250572">
    <property type="component" value="Unassembled WGS sequence"/>
</dbReference>
<comment type="caution">
    <text evidence="4">The sequence shown here is derived from an EMBL/GenBank/DDBJ whole genome shotgun (WGS) entry which is preliminary data.</text>
</comment>
<dbReference type="PANTHER" id="PTHR22966:SF61">
    <property type="entry name" value="2-AMINOETHANETHIOL DIOXYGENASE"/>
    <property type="match status" value="1"/>
</dbReference>
<dbReference type="InterPro" id="IPR012864">
    <property type="entry name" value="PCO/ADO"/>
</dbReference>
<proteinExistence type="predicted"/>
<keyword evidence="1" id="KW-0479">Metal-binding</keyword>
<dbReference type="AlphaFoldDB" id="A0A315UUU3"/>
<dbReference type="Gene3D" id="2.60.120.10">
    <property type="entry name" value="Jelly Rolls"/>
    <property type="match status" value="1"/>
</dbReference>
<reference evidence="4 5" key="1">
    <citation type="journal article" date="2018" name="G3 (Bethesda)">
        <title>A High-Quality Reference Genome for the Invasive Mosquitofish Gambusia affinis Using a Chicago Library.</title>
        <authorList>
            <person name="Hoffberg S.L."/>
            <person name="Troendle N.J."/>
            <person name="Glenn T.C."/>
            <person name="Mahmud O."/>
            <person name="Louha S."/>
            <person name="Chalopin D."/>
            <person name="Bennetzen J.L."/>
            <person name="Mauricio R."/>
        </authorList>
    </citation>
    <scope>NUCLEOTIDE SEQUENCE [LARGE SCALE GENOMIC DNA]</scope>
    <source>
        <strain evidence="4">NE01/NJP1002.9</strain>
        <tissue evidence="4">Muscle</tissue>
    </source>
</reference>
<evidence type="ECO:0000256" key="2">
    <source>
        <dbReference type="ARBA" id="ARBA00023002"/>
    </source>
</evidence>
<dbReference type="InterPro" id="IPR014710">
    <property type="entry name" value="RmlC-like_jellyroll"/>
</dbReference>
<gene>
    <name evidence="4" type="ORF">CCH79_00016705</name>
</gene>
<keyword evidence="5" id="KW-1185">Reference proteome</keyword>
<dbReference type="CDD" id="cd20289">
    <property type="entry name" value="cupin_ADO"/>
    <property type="match status" value="1"/>
</dbReference>
<keyword evidence="3" id="KW-0408">Iron</keyword>
<evidence type="ECO:0000313" key="5">
    <source>
        <dbReference type="Proteomes" id="UP000250572"/>
    </source>
</evidence>
<organism evidence="4 5">
    <name type="scientific">Gambusia affinis</name>
    <name type="common">Western mosquitofish</name>
    <name type="synonym">Heterandria affinis</name>
    <dbReference type="NCBI Taxonomy" id="33528"/>
    <lineage>
        <taxon>Eukaryota</taxon>
        <taxon>Metazoa</taxon>
        <taxon>Chordata</taxon>
        <taxon>Craniata</taxon>
        <taxon>Vertebrata</taxon>
        <taxon>Euteleostomi</taxon>
        <taxon>Actinopterygii</taxon>
        <taxon>Neopterygii</taxon>
        <taxon>Teleostei</taxon>
        <taxon>Neoteleostei</taxon>
        <taxon>Acanthomorphata</taxon>
        <taxon>Ovalentaria</taxon>
        <taxon>Atherinomorphae</taxon>
        <taxon>Cyprinodontiformes</taxon>
        <taxon>Poeciliidae</taxon>
        <taxon>Poeciliinae</taxon>
        <taxon>Gambusia</taxon>
    </lineage>
</organism>